<evidence type="ECO:0000256" key="4">
    <source>
        <dbReference type="ARBA" id="ARBA00022692"/>
    </source>
</evidence>
<dbReference type="Proteomes" id="UP000030437">
    <property type="component" value="Unassembled WGS sequence"/>
</dbReference>
<dbReference type="InterPro" id="IPR051311">
    <property type="entry name" value="DedA_domain"/>
</dbReference>
<feature type="domain" description="VTT" evidence="8">
    <location>
        <begin position="30"/>
        <end position="156"/>
    </location>
</feature>
<dbReference type="InterPro" id="IPR032816">
    <property type="entry name" value="VTT_dom"/>
</dbReference>
<comment type="caution">
    <text evidence="9">The sequence shown here is derived from an EMBL/GenBank/DDBJ whole genome shotgun (WGS) entry which is preliminary data.</text>
</comment>
<evidence type="ECO:0000256" key="1">
    <source>
        <dbReference type="ARBA" id="ARBA00004651"/>
    </source>
</evidence>
<keyword evidence="3" id="KW-1003">Cell membrane</keyword>
<dbReference type="eggNOG" id="COG0586">
    <property type="taxonomic scope" value="Bacteria"/>
</dbReference>
<evidence type="ECO:0000256" key="2">
    <source>
        <dbReference type="ARBA" id="ARBA00010792"/>
    </source>
</evidence>
<evidence type="ECO:0000313" key="10">
    <source>
        <dbReference type="Proteomes" id="UP000030437"/>
    </source>
</evidence>
<dbReference type="PANTHER" id="PTHR42709">
    <property type="entry name" value="ALKALINE PHOSPHATASE LIKE PROTEIN"/>
    <property type="match status" value="1"/>
</dbReference>
<keyword evidence="5 7" id="KW-1133">Transmembrane helix</keyword>
<keyword evidence="6 7" id="KW-0472">Membrane</keyword>
<feature type="transmembrane region" description="Helical" evidence="7">
    <location>
        <begin position="136"/>
        <end position="156"/>
    </location>
</feature>
<dbReference type="Pfam" id="PF09335">
    <property type="entry name" value="VTT_dom"/>
    <property type="match status" value="1"/>
</dbReference>
<name>A0A0A3JDB1_9BACI</name>
<feature type="transmembrane region" description="Helical" evidence="7">
    <location>
        <begin position="50"/>
        <end position="72"/>
    </location>
</feature>
<reference evidence="9 10" key="1">
    <citation type="submission" date="2014-02" db="EMBL/GenBank/DDBJ databases">
        <title>Draft genome sequence of Lysinibacillus odysseyi NBRC 100172.</title>
        <authorList>
            <person name="Zhang F."/>
            <person name="Wang G."/>
            <person name="Zhang L."/>
        </authorList>
    </citation>
    <scope>NUCLEOTIDE SEQUENCE [LARGE SCALE GENOMIC DNA]</scope>
    <source>
        <strain evidence="9 10">NBRC 100172</strain>
    </source>
</reference>
<evidence type="ECO:0000256" key="5">
    <source>
        <dbReference type="ARBA" id="ARBA00022989"/>
    </source>
</evidence>
<comment type="similarity">
    <text evidence="2">Belongs to the DedA family.</text>
</comment>
<dbReference type="STRING" id="1220589.CD32_11250"/>
<organism evidence="9 10">
    <name type="scientific">Lysinibacillus odysseyi 34hs-1 = NBRC 100172</name>
    <dbReference type="NCBI Taxonomy" id="1220589"/>
    <lineage>
        <taxon>Bacteria</taxon>
        <taxon>Bacillati</taxon>
        <taxon>Bacillota</taxon>
        <taxon>Bacilli</taxon>
        <taxon>Bacillales</taxon>
        <taxon>Bacillaceae</taxon>
        <taxon>Lysinibacillus</taxon>
    </lineage>
</organism>
<evidence type="ECO:0000256" key="6">
    <source>
        <dbReference type="ARBA" id="ARBA00023136"/>
    </source>
</evidence>
<dbReference type="PANTHER" id="PTHR42709:SF6">
    <property type="entry name" value="UNDECAPRENYL PHOSPHATE TRANSPORTER A"/>
    <property type="match status" value="1"/>
</dbReference>
<proteinExistence type="inferred from homology"/>
<evidence type="ECO:0000256" key="3">
    <source>
        <dbReference type="ARBA" id="ARBA00022475"/>
    </source>
</evidence>
<accession>A0A0A3JDB1</accession>
<gene>
    <name evidence="9" type="ORF">CD32_11250</name>
</gene>
<dbReference type="AlphaFoldDB" id="A0A0A3JDB1"/>
<dbReference type="RefSeq" id="WP_174523079.1">
    <property type="nucleotide sequence ID" value="NZ_AVCX01000006.1"/>
</dbReference>
<protein>
    <submittedName>
        <fullName evidence="9">Alkaline phosphatase</fullName>
    </submittedName>
</protein>
<evidence type="ECO:0000259" key="8">
    <source>
        <dbReference type="Pfam" id="PF09335"/>
    </source>
</evidence>
<evidence type="ECO:0000313" key="9">
    <source>
        <dbReference type="EMBL" id="KGR85022.1"/>
    </source>
</evidence>
<dbReference type="GO" id="GO:0005886">
    <property type="term" value="C:plasma membrane"/>
    <property type="evidence" value="ECO:0007669"/>
    <property type="project" value="UniProtKB-SubCell"/>
</dbReference>
<feature type="transmembrane region" description="Helical" evidence="7">
    <location>
        <begin position="12"/>
        <end position="30"/>
    </location>
</feature>
<keyword evidence="4 7" id="KW-0812">Transmembrane</keyword>
<comment type="subcellular location">
    <subcellularLocation>
        <location evidence="1">Cell membrane</location>
        <topology evidence="1">Multi-pass membrane protein</topology>
    </subcellularLocation>
</comment>
<dbReference type="EMBL" id="JPVP01000055">
    <property type="protein sequence ID" value="KGR85022.1"/>
    <property type="molecule type" value="Genomic_DNA"/>
</dbReference>
<feature type="transmembrane region" description="Helical" evidence="7">
    <location>
        <begin position="172"/>
        <end position="190"/>
    </location>
</feature>
<sequence>MLDAIIMPMIEFFKGLGYFGVALALCFEFIPAEAVLPLAGYWISQGEYNYYLMVLAGTIGGTIGPLTLYMLGRFGGRPLAVKYGKYFLVNEKQLNAADVFFAKYGAGVAFFARFMPIVRTAISVPCGMMKMSVWKFSAYTFAAMLPITALYVYLGIKLGENWKQAGELFKDYLQPFVIIIVVLLVIYGIYKYRQKLLERKLHLKDK</sequence>
<evidence type="ECO:0000256" key="7">
    <source>
        <dbReference type="SAM" id="Phobius"/>
    </source>
</evidence>
<keyword evidence="10" id="KW-1185">Reference proteome</keyword>